<evidence type="ECO:0000313" key="1">
    <source>
        <dbReference type="EMBL" id="GAA4439149.1"/>
    </source>
</evidence>
<dbReference type="PROSITE" id="PS51257">
    <property type="entry name" value="PROKAR_LIPOPROTEIN"/>
    <property type="match status" value="1"/>
</dbReference>
<evidence type="ECO:0008006" key="3">
    <source>
        <dbReference type="Google" id="ProtNLM"/>
    </source>
</evidence>
<evidence type="ECO:0000313" key="2">
    <source>
        <dbReference type="Proteomes" id="UP001500552"/>
    </source>
</evidence>
<protein>
    <recommendedName>
        <fullName evidence="3">DUF4397 domain-containing protein</fullName>
    </recommendedName>
</protein>
<organism evidence="1 2">
    <name type="scientific">Pontibacter saemangeumensis</name>
    <dbReference type="NCBI Taxonomy" id="1084525"/>
    <lineage>
        <taxon>Bacteria</taxon>
        <taxon>Pseudomonadati</taxon>
        <taxon>Bacteroidota</taxon>
        <taxon>Cytophagia</taxon>
        <taxon>Cytophagales</taxon>
        <taxon>Hymenobacteraceae</taxon>
        <taxon>Pontibacter</taxon>
    </lineage>
</organism>
<accession>A0ABP8LYV9</accession>
<dbReference type="EMBL" id="BAABHC010000021">
    <property type="protein sequence ID" value="GAA4439149.1"/>
    <property type="molecule type" value="Genomic_DNA"/>
</dbReference>
<keyword evidence="2" id="KW-1185">Reference proteome</keyword>
<gene>
    <name evidence="1" type="ORF">GCM10023188_35250</name>
</gene>
<comment type="caution">
    <text evidence="1">The sequence shown here is derived from an EMBL/GenBank/DDBJ whole genome shotgun (WGS) entry which is preliminary data.</text>
</comment>
<proteinExistence type="predicted"/>
<name>A0ABP8LYV9_9BACT</name>
<dbReference type="Proteomes" id="UP001500552">
    <property type="component" value="Unassembled WGS sequence"/>
</dbReference>
<sequence length="236" mass="26050">MKTTIKLCLLTLLAVFSFGCDDEEDDVVIPGQTLSYNFEQGAEGWEGGMADFLKDWDRSRFEFGFSHEALPAEVEEDGMALRISGRNISDDLFLFMKKQVTGLEPNHTYRVTFQIELASKYPEQFAGIGGSPGASVYLKAGGAPIEPMPVEEGDYIRMNIDKGNQAQGGEAMVVLGNIGIPGDEETYRLIQRDNLQDPIQITTDSNGSLWLIMGTDSGFEGTTTLYYNSVEVQLMD</sequence>
<dbReference type="RefSeq" id="WP_345160878.1">
    <property type="nucleotide sequence ID" value="NZ_BAABHC010000021.1"/>
</dbReference>
<reference evidence="2" key="1">
    <citation type="journal article" date="2019" name="Int. J. Syst. Evol. Microbiol.">
        <title>The Global Catalogue of Microorganisms (GCM) 10K type strain sequencing project: providing services to taxonomists for standard genome sequencing and annotation.</title>
        <authorList>
            <consortium name="The Broad Institute Genomics Platform"/>
            <consortium name="The Broad Institute Genome Sequencing Center for Infectious Disease"/>
            <person name="Wu L."/>
            <person name="Ma J."/>
        </authorList>
    </citation>
    <scope>NUCLEOTIDE SEQUENCE [LARGE SCALE GENOMIC DNA]</scope>
    <source>
        <strain evidence="2">JCM 17926</strain>
    </source>
</reference>